<dbReference type="GO" id="GO:0016491">
    <property type="term" value="F:oxidoreductase activity"/>
    <property type="evidence" value="ECO:0007669"/>
    <property type="project" value="UniProtKB-KW"/>
</dbReference>
<dbReference type="InterPro" id="IPR033248">
    <property type="entry name" value="Transketolase_C"/>
</dbReference>
<dbReference type="Proteomes" id="UP000298551">
    <property type="component" value="Chromosome"/>
</dbReference>
<dbReference type="PANTHER" id="PTHR43257">
    <property type="entry name" value="PYRUVATE DEHYDROGENASE E1 COMPONENT BETA SUBUNIT"/>
    <property type="match status" value="1"/>
</dbReference>
<organism evidence="7 8">
    <name type="scientific">Pseudomonas putida</name>
    <name type="common">Arthrobacter siderocapsulatus</name>
    <dbReference type="NCBI Taxonomy" id="303"/>
    <lineage>
        <taxon>Bacteria</taxon>
        <taxon>Pseudomonadati</taxon>
        <taxon>Pseudomonadota</taxon>
        <taxon>Gammaproteobacteria</taxon>
        <taxon>Pseudomonadales</taxon>
        <taxon>Pseudomonadaceae</taxon>
        <taxon>Pseudomonas</taxon>
    </lineage>
</organism>
<evidence type="ECO:0000313" key="8">
    <source>
        <dbReference type="Proteomes" id="UP000298551"/>
    </source>
</evidence>
<dbReference type="InterPro" id="IPR009014">
    <property type="entry name" value="Transketo_C/PFOR_II"/>
</dbReference>
<proteinExistence type="predicted"/>
<sequence>MARKISYQQAINEALAQEMRRDNTVFIIGEDVAGGAGAPGEEDAWGGVLGVTKGLYPQFPGRVLDAPLSEIGYVGAAVGAATQGLRPVCELMFVDFAGCCLDQILNQAAKFRYMFGGKAITPLVMRTMYGAGLRAAAQHSQMLTSLWTHIPGLKVVCPSSPYDAKGLLIQAIRDNDPVIFCEHKLLYGMQGEVPEEVYTVPFGEANFLRDGEDVTLVTYGRMVHVALEAANNLARQGIDCEVLDLRTTSPLDEDSILESVEKTGRLVVIDEANPRCSMATDISALVAQKAFAALKGPIEMVTAPHTPVPFSDALEDLYIPDAAKIEAAVRKVIEAARSAA</sequence>
<keyword evidence="3" id="KW-0786">Thiamine pyrophosphate</keyword>
<feature type="domain" description="Transketolase-like pyrimidine-binding" evidence="6">
    <location>
        <begin position="5"/>
        <end position="189"/>
    </location>
</feature>
<evidence type="ECO:0000259" key="6">
    <source>
        <dbReference type="SMART" id="SM00861"/>
    </source>
</evidence>
<gene>
    <name evidence="7" type="ORF">E6B08_27095</name>
</gene>
<comment type="function">
    <text evidence="1">The branched-chain alpha-keto dehydrogenase complex catalyzes the overall conversion of alpha-keto acids to acyl-CoA and CO(2). It contains multiple copies of three enzymatic components: branched-chain alpha-keto acid decarboxylase (E1), lipoamide acyltransferase (E2) and lipoamide dehydrogenase (E3).</text>
</comment>
<dbReference type="InterPro" id="IPR005475">
    <property type="entry name" value="Transketolase-like_Pyr-bd"/>
</dbReference>
<keyword evidence="2" id="KW-0560">Oxidoreductase</keyword>
<dbReference type="FunFam" id="3.40.50.970:FF:000001">
    <property type="entry name" value="Pyruvate dehydrogenase E1 beta subunit"/>
    <property type="match status" value="1"/>
</dbReference>
<dbReference type="AlphaFoldDB" id="A0A4D6XPP9"/>
<evidence type="ECO:0000256" key="4">
    <source>
        <dbReference type="ARBA" id="ARBA00070795"/>
    </source>
</evidence>
<dbReference type="SMART" id="SM00861">
    <property type="entry name" value="Transket_pyr"/>
    <property type="match status" value="1"/>
</dbReference>
<dbReference type="Pfam" id="PF02780">
    <property type="entry name" value="Transketolase_C"/>
    <property type="match status" value="1"/>
</dbReference>
<accession>A0A4D6XPP9</accession>
<dbReference type="OrthoDB" id="9780894at2"/>
<dbReference type="CDD" id="cd07036">
    <property type="entry name" value="TPP_PYR_E1-PDHc-beta_like"/>
    <property type="match status" value="1"/>
</dbReference>
<evidence type="ECO:0000256" key="1">
    <source>
        <dbReference type="ARBA" id="ARBA00002859"/>
    </source>
</evidence>
<reference evidence="8" key="1">
    <citation type="submission" date="2019-04" db="EMBL/GenBank/DDBJ databases">
        <title>Genome sequence of Pseudomonas putida 1290, an auxin catabolizing strain.</title>
        <authorList>
            <person name="Laird T.S."/>
            <person name="Leveau J.H.J."/>
        </authorList>
    </citation>
    <scope>NUCLEOTIDE SEQUENCE [LARGE SCALE GENOMIC DNA]</scope>
    <source>
        <strain evidence="8">1290</strain>
    </source>
</reference>
<dbReference type="SUPFAM" id="SSF52922">
    <property type="entry name" value="TK C-terminal domain-like"/>
    <property type="match status" value="1"/>
</dbReference>
<dbReference type="Gene3D" id="3.40.50.920">
    <property type="match status" value="1"/>
</dbReference>
<dbReference type="PANTHER" id="PTHR43257:SF3">
    <property type="entry name" value="ACETOIN:2,6-DICHLOROPHENOLINDOPHENOL OXIDOREDUCTASE SUBUNIT BETA"/>
    <property type="match status" value="1"/>
</dbReference>
<evidence type="ECO:0000256" key="2">
    <source>
        <dbReference type="ARBA" id="ARBA00023002"/>
    </source>
</evidence>
<dbReference type="NCBIfam" id="NF006667">
    <property type="entry name" value="PRK09212.1"/>
    <property type="match status" value="1"/>
</dbReference>
<dbReference type="RefSeq" id="WP_136916776.1">
    <property type="nucleotide sequence ID" value="NZ_CP039371.1"/>
</dbReference>
<evidence type="ECO:0000256" key="3">
    <source>
        <dbReference type="ARBA" id="ARBA00023052"/>
    </source>
</evidence>
<protein>
    <recommendedName>
        <fullName evidence="4">2-oxoisovalerate dehydrogenase subunit beta</fullName>
    </recommendedName>
    <alternativeName>
        <fullName evidence="5">Branched-chain alpha-keto acid dehydrogenase E1 component beta chain</fullName>
    </alternativeName>
</protein>
<name>A0A4D6XPP9_PSEPU</name>
<dbReference type="FunFam" id="3.40.50.920:FF:000001">
    <property type="entry name" value="Pyruvate dehydrogenase E1 beta subunit"/>
    <property type="match status" value="1"/>
</dbReference>
<dbReference type="EMBL" id="CP039371">
    <property type="protein sequence ID" value="QCI14795.1"/>
    <property type="molecule type" value="Genomic_DNA"/>
</dbReference>
<dbReference type="Pfam" id="PF02779">
    <property type="entry name" value="Transket_pyr"/>
    <property type="match status" value="1"/>
</dbReference>
<dbReference type="InterPro" id="IPR029061">
    <property type="entry name" value="THDP-binding"/>
</dbReference>
<dbReference type="Gene3D" id="3.40.50.970">
    <property type="match status" value="1"/>
</dbReference>
<evidence type="ECO:0000313" key="7">
    <source>
        <dbReference type="EMBL" id="QCI14795.1"/>
    </source>
</evidence>
<evidence type="ECO:0000256" key="5">
    <source>
        <dbReference type="ARBA" id="ARBA00082400"/>
    </source>
</evidence>
<dbReference type="SUPFAM" id="SSF52518">
    <property type="entry name" value="Thiamin diphosphate-binding fold (THDP-binding)"/>
    <property type="match status" value="1"/>
</dbReference>